<sequence length="301" mass="34609">MATALDDKSKIYCSPPFKFLIGDTAIYVHVDLVTQCSRPLERMIHGSMVEAKQGFATLEDVGLNTFLRFVQWLYHGYYDAASPRNLPASEKSQIEDEVVEPGQPDLHPSLINLRNTTDDRPLVADSFIGDVQLYVYAGRGYQPYYKEDEEKARGQSLKESFIRRIYRVRNIKKDAPQPRQNSNKREDYSEVFLGHARLYVFADKYDIQTLKEFTIEELHATLAVYTLYQERTGDIVRLLRYVYANTAETKSGVEDLRTLLTQYMEVEIDTLIKDEDLQGLMIEDGGPLLADLMKVVRNKLA</sequence>
<evidence type="ECO:0000313" key="2">
    <source>
        <dbReference type="Proteomes" id="UP000664521"/>
    </source>
</evidence>
<protein>
    <recommendedName>
        <fullName evidence="3">BTB domain-containing protein</fullName>
    </recommendedName>
</protein>
<dbReference type="Gene3D" id="3.30.710.10">
    <property type="entry name" value="Potassium Channel Kv1.1, Chain A"/>
    <property type="match status" value="1"/>
</dbReference>
<dbReference type="OrthoDB" id="9997739at2759"/>
<keyword evidence="2" id="KW-1185">Reference proteome</keyword>
<dbReference type="PANTHER" id="PTHR47843:SF5">
    <property type="entry name" value="BTB_POZ DOMAIN PROTEIN"/>
    <property type="match status" value="1"/>
</dbReference>
<dbReference type="PANTHER" id="PTHR47843">
    <property type="entry name" value="BTB DOMAIN-CONTAINING PROTEIN-RELATED"/>
    <property type="match status" value="1"/>
</dbReference>
<dbReference type="AlphaFoldDB" id="A0A8H3J0R7"/>
<name>A0A8H3J0R7_9LECA</name>
<organism evidence="1 2">
    <name type="scientific">Heterodermia speciosa</name>
    <dbReference type="NCBI Taxonomy" id="116794"/>
    <lineage>
        <taxon>Eukaryota</taxon>
        <taxon>Fungi</taxon>
        <taxon>Dikarya</taxon>
        <taxon>Ascomycota</taxon>
        <taxon>Pezizomycotina</taxon>
        <taxon>Lecanoromycetes</taxon>
        <taxon>OSLEUM clade</taxon>
        <taxon>Lecanoromycetidae</taxon>
        <taxon>Caliciales</taxon>
        <taxon>Physciaceae</taxon>
        <taxon>Heterodermia</taxon>
    </lineage>
</organism>
<dbReference type="SUPFAM" id="SSF54695">
    <property type="entry name" value="POZ domain"/>
    <property type="match status" value="1"/>
</dbReference>
<dbReference type="Proteomes" id="UP000664521">
    <property type="component" value="Unassembled WGS sequence"/>
</dbReference>
<dbReference type="EMBL" id="CAJPDS010000115">
    <property type="protein sequence ID" value="CAF9938548.1"/>
    <property type="molecule type" value="Genomic_DNA"/>
</dbReference>
<evidence type="ECO:0008006" key="3">
    <source>
        <dbReference type="Google" id="ProtNLM"/>
    </source>
</evidence>
<evidence type="ECO:0000313" key="1">
    <source>
        <dbReference type="EMBL" id="CAF9938548.1"/>
    </source>
</evidence>
<comment type="caution">
    <text evidence="1">The sequence shown here is derived from an EMBL/GenBank/DDBJ whole genome shotgun (WGS) entry which is preliminary data.</text>
</comment>
<gene>
    <name evidence="1" type="ORF">HETSPECPRED_001105</name>
</gene>
<dbReference type="InterPro" id="IPR011333">
    <property type="entry name" value="SKP1/BTB/POZ_sf"/>
</dbReference>
<reference evidence="1" key="1">
    <citation type="submission" date="2021-03" db="EMBL/GenBank/DDBJ databases">
        <authorList>
            <person name="Tagirdzhanova G."/>
        </authorList>
    </citation>
    <scope>NUCLEOTIDE SEQUENCE</scope>
</reference>
<proteinExistence type="predicted"/>
<accession>A0A8H3J0R7</accession>